<reference evidence="1" key="1">
    <citation type="submission" date="2016-10" db="EMBL/GenBank/DDBJ databases">
        <title>Sequence of Gallionella enrichment culture.</title>
        <authorList>
            <person name="Poehlein A."/>
            <person name="Muehling M."/>
            <person name="Daniel R."/>
        </authorList>
    </citation>
    <scope>NUCLEOTIDE SEQUENCE</scope>
</reference>
<dbReference type="InterPro" id="IPR020288">
    <property type="entry name" value="Sheath_initiator"/>
</dbReference>
<organism evidence="1">
    <name type="scientific">mine drainage metagenome</name>
    <dbReference type="NCBI Taxonomy" id="410659"/>
    <lineage>
        <taxon>unclassified sequences</taxon>
        <taxon>metagenomes</taxon>
        <taxon>ecological metagenomes</taxon>
    </lineage>
</organism>
<dbReference type="Pfam" id="PF10934">
    <property type="entry name" value="Sheath_initiator"/>
    <property type="match status" value="1"/>
</dbReference>
<comment type="caution">
    <text evidence="1">The sequence shown here is derived from an EMBL/GenBank/DDBJ whole genome shotgun (WGS) entry which is preliminary data.</text>
</comment>
<name>A0A1J5RLY8_9ZZZZ</name>
<gene>
    <name evidence="1" type="ORF">GALL_207780</name>
</gene>
<dbReference type="EMBL" id="MLJW01000136">
    <property type="protein sequence ID" value="OIQ97224.1"/>
    <property type="molecule type" value="Genomic_DNA"/>
</dbReference>
<dbReference type="AlphaFoldDB" id="A0A1J5RLY8"/>
<sequence length="119" mass="12322">MSGKTLFLDAAAWDLALDSGGNIAVATSNYSLAQDAASAIRTFQGECYYDTSQGLPYWTQILDNGQASIAVVKAQFVAAALTVPGVASAQVYFSGLSGRNLTGQVQVTDSSGIVSTAEF</sequence>
<proteinExistence type="predicted"/>
<evidence type="ECO:0000313" key="1">
    <source>
        <dbReference type="EMBL" id="OIQ97224.1"/>
    </source>
</evidence>
<accession>A0A1J5RLY8</accession>
<protein>
    <submittedName>
        <fullName evidence="1">Uncharacterized protein</fullName>
    </submittedName>
</protein>